<dbReference type="RefSeq" id="WP_158003221.1">
    <property type="nucleotide sequence ID" value="NZ_LKHV02000001.1"/>
</dbReference>
<keyword evidence="1" id="KW-0812">Transmembrane</keyword>
<dbReference type="AlphaFoldDB" id="A0AAE3HSH1"/>
<proteinExistence type="predicted"/>
<name>A0AAE3HSH1_9GAMM</name>
<keyword evidence="1" id="KW-1133">Transmembrane helix</keyword>
<comment type="caution">
    <text evidence="2">The sequence shown here is derived from an EMBL/GenBank/DDBJ whole genome shotgun (WGS) entry which is preliminary data.</text>
</comment>
<feature type="transmembrane region" description="Helical" evidence="1">
    <location>
        <begin position="54"/>
        <end position="77"/>
    </location>
</feature>
<feature type="transmembrane region" description="Helical" evidence="1">
    <location>
        <begin position="97"/>
        <end position="119"/>
    </location>
</feature>
<feature type="transmembrane region" description="Helical" evidence="1">
    <location>
        <begin position="7"/>
        <end position="26"/>
    </location>
</feature>
<keyword evidence="3" id="KW-1185">Reference proteome</keyword>
<accession>A0AAE3HSH1</accession>
<reference evidence="2" key="1">
    <citation type="journal article" date="2016" name="Genome Announc.">
        <title>Draft Genome Sequences of Two Novel Amoeba-Resistant Intranuclear Bacteria, 'Candidatus Berkiella cookevillensis' and 'Candidatus Berkiella aquae'.</title>
        <authorList>
            <person name="Mehari Y.T."/>
            <person name="Arivett B.A."/>
            <person name="Farone A.L."/>
            <person name="Gunderson J.H."/>
            <person name="Farone M.B."/>
        </authorList>
    </citation>
    <scope>NUCLEOTIDE SEQUENCE</scope>
    <source>
        <strain evidence="2">CC99</strain>
    </source>
</reference>
<dbReference type="InterPro" id="IPR021354">
    <property type="entry name" value="DUF2975"/>
</dbReference>
<dbReference type="Pfam" id="PF11188">
    <property type="entry name" value="DUF2975"/>
    <property type="match status" value="1"/>
</dbReference>
<feature type="transmembrane region" description="Helical" evidence="1">
    <location>
        <begin position="125"/>
        <end position="146"/>
    </location>
</feature>
<gene>
    <name evidence="2" type="ORF">CC99x_010090</name>
</gene>
<evidence type="ECO:0000313" key="2">
    <source>
        <dbReference type="EMBL" id="MCS5709255.1"/>
    </source>
</evidence>
<organism evidence="2 3">
    <name type="scientific">Candidatus Berkiella cookevillensis</name>
    <dbReference type="NCBI Taxonomy" id="437022"/>
    <lineage>
        <taxon>Bacteria</taxon>
        <taxon>Pseudomonadati</taxon>
        <taxon>Pseudomonadota</taxon>
        <taxon>Gammaproteobacteria</taxon>
        <taxon>Candidatus Berkiellales</taxon>
        <taxon>Candidatus Berkiellaceae</taxon>
        <taxon>Candidatus Berkiella</taxon>
    </lineage>
</organism>
<dbReference type="Proteomes" id="UP000051494">
    <property type="component" value="Unassembled WGS sequence"/>
</dbReference>
<evidence type="ECO:0000256" key="1">
    <source>
        <dbReference type="SAM" id="Phobius"/>
    </source>
</evidence>
<keyword evidence="1" id="KW-0472">Membrane</keyword>
<protein>
    <submittedName>
        <fullName evidence="2">DUF2975 domain-containing protein</fullName>
    </submittedName>
</protein>
<reference evidence="2" key="2">
    <citation type="submission" date="2021-06" db="EMBL/GenBank/DDBJ databases">
        <title>Genomic Description and Analysis of Intracellular Bacteria, Candidatus Berkiella cookevillensis and Candidatus Berkiella aquae.</title>
        <authorList>
            <person name="Kidane D.T."/>
            <person name="Mehari Y.T."/>
            <person name="Rice F.C."/>
            <person name="Arivett B.A."/>
            <person name="Farone A.L."/>
            <person name="Berk S.G."/>
            <person name="Farone M.B."/>
        </authorList>
    </citation>
    <scope>NUCLEOTIDE SEQUENCE</scope>
    <source>
        <strain evidence="2">CC99</strain>
    </source>
</reference>
<evidence type="ECO:0000313" key="3">
    <source>
        <dbReference type="Proteomes" id="UP000051494"/>
    </source>
</evidence>
<sequence>MSKRLRFIVQMMYYLIPIMNVLYWLAISEETINQLTISSVPFDHVMLTPVSRTLGFLVTSIPISLLMFIFYQFACIFKNYSHGAVFCIENAKRYKRVGLGLLVLAVTYFITDILMSIVLSGKTVVTVGIGASQLYPIIFGAAIYIISFIMEKAHQMDEDHKYTI</sequence>
<dbReference type="EMBL" id="LKHV02000001">
    <property type="protein sequence ID" value="MCS5709255.1"/>
    <property type="molecule type" value="Genomic_DNA"/>
</dbReference>